<protein>
    <submittedName>
        <fullName evidence="1">Uncharacterized protein</fullName>
    </submittedName>
</protein>
<keyword evidence="2" id="KW-1185">Reference proteome</keyword>
<proteinExistence type="predicted"/>
<evidence type="ECO:0000313" key="1">
    <source>
        <dbReference type="EMBL" id="KAG6643060.1"/>
    </source>
</evidence>
<sequence>MKCVSQEFLSCKKLNVIPLTTVSLPQLRKQATYIVGSGKCEIPRSHYSS</sequence>
<name>A0A8T1PRX0_CARIL</name>
<dbReference type="Proteomes" id="UP000811609">
    <property type="component" value="Chromosome 9"/>
</dbReference>
<evidence type="ECO:0000313" key="2">
    <source>
        <dbReference type="Proteomes" id="UP000811609"/>
    </source>
</evidence>
<gene>
    <name evidence="1" type="ORF">CIPAW_09G183900</name>
</gene>
<accession>A0A8T1PRX0</accession>
<reference evidence="1" key="1">
    <citation type="submission" date="2020-12" db="EMBL/GenBank/DDBJ databases">
        <title>WGS assembly of Carya illinoinensis cv. Pawnee.</title>
        <authorList>
            <person name="Platts A."/>
            <person name="Shu S."/>
            <person name="Wright S."/>
            <person name="Barry K."/>
            <person name="Edger P."/>
            <person name="Pires J.C."/>
            <person name="Schmutz J."/>
        </authorList>
    </citation>
    <scope>NUCLEOTIDE SEQUENCE</scope>
    <source>
        <tissue evidence="1">Leaf</tissue>
    </source>
</reference>
<dbReference type="EMBL" id="CM031817">
    <property type="protein sequence ID" value="KAG6643060.1"/>
    <property type="molecule type" value="Genomic_DNA"/>
</dbReference>
<organism evidence="1 2">
    <name type="scientific">Carya illinoinensis</name>
    <name type="common">Pecan</name>
    <dbReference type="NCBI Taxonomy" id="32201"/>
    <lineage>
        <taxon>Eukaryota</taxon>
        <taxon>Viridiplantae</taxon>
        <taxon>Streptophyta</taxon>
        <taxon>Embryophyta</taxon>
        <taxon>Tracheophyta</taxon>
        <taxon>Spermatophyta</taxon>
        <taxon>Magnoliopsida</taxon>
        <taxon>eudicotyledons</taxon>
        <taxon>Gunneridae</taxon>
        <taxon>Pentapetalae</taxon>
        <taxon>rosids</taxon>
        <taxon>fabids</taxon>
        <taxon>Fagales</taxon>
        <taxon>Juglandaceae</taxon>
        <taxon>Carya</taxon>
    </lineage>
</organism>
<dbReference type="AlphaFoldDB" id="A0A8T1PRX0"/>
<comment type="caution">
    <text evidence="1">The sequence shown here is derived from an EMBL/GenBank/DDBJ whole genome shotgun (WGS) entry which is preliminary data.</text>
</comment>